<dbReference type="AlphaFoldDB" id="A0A934RUV0"/>
<keyword evidence="2" id="KW-1185">Reference proteome</keyword>
<dbReference type="Pfam" id="PF11013">
    <property type="entry name" value="DUF2851"/>
    <property type="match status" value="1"/>
</dbReference>
<organism evidence="1 2">
    <name type="scientific">Pelagicoccus mobilis</name>
    <dbReference type="NCBI Taxonomy" id="415221"/>
    <lineage>
        <taxon>Bacteria</taxon>
        <taxon>Pseudomonadati</taxon>
        <taxon>Verrucomicrobiota</taxon>
        <taxon>Opitutia</taxon>
        <taxon>Puniceicoccales</taxon>
        <taxon>Pelagicoccaceae</taxon>
        <taxon>Pelagicoccus</taxon>
    </lineage>
</organism>
<accession>A0A934RUV0</accession>
<protein>
    <submittedName>
        <fullName evidence="1">DUF2851 family protein</fullName>
    </submittedName>
</protein>
<evidence type="ECO:0000313" key="1">
    <source>
        <dbReference type="EMBL" id="MBK1875251.1"/>
    </source>
</evidence>
<sequence>MSPYTRPESVEEFHGPYGPYHVSELVLQKIWLEQAFDEGRLRDEQGRRVQVVFPGTWNRLEGPDFRGALLRVDGLDVRGDVEVHFSQADWKAHGHEENPAYDNVVLHVLYYDPGEGAPECRTSCGTVLPRVSLLPLLWYSLEEYAGDDSLVASTGVDLRPEVESLLQHDLSDRKKRLRDLAERRWGMKRHFAKLRLERLGWEGACHQSTLEVLGFARNRVPMLMIAERFGMDAFVGGKLPVDLLMGVAGNRWRLNGCRPANHPRTRLQQYMDLVSVVPAWPENLALFGQAIEEVGHKLKEEEWGTSEARMDLGIQKLRKSMVALVLGGKLGGTRLDTLICDALFPLVSARLGVDCFALWFHWPAGDRPDSCVEALKLLQVLEPRKVLMSNGWLQGVLGAKSVSNKETQGVESVQAHA</sequence>
<dbReference type="RefSeq" id="WP_200353468.1">
    <property type="nucleotide sequence ID" value="NZ_JAENIL010000001.1"/>
</dbReference>
<dbReference type="EMBL" id="JAENIL010000001">
    <property type="protein sequence ID" value="MBK1875251.1"/>
    <property type="molecule type" value="Genomic_DNA"/>
</dbReference>
<name>A0A934RUV0_9BACT</name>
<comment type="caution">
    <text evidence="1">The sequence shown here is derived from an EMBL/GenBank/DDBJ whole genome shotgun (WGS) entry which is preliminary data.</text>
</comment>
<dbReference type="InterPro" id="IPR021272">
    <property type="entry name" value="DUF2851"/>
</dbReference>
<proteinExistence type="predicted"/>
<dbReference type="Proteomes" id="UP000617628">
    <property type="component" value="Unassembled WGS sequence"/>
</dbReference>
<gene>
    <name evidence="1" type="ORF">JIN87_00155</name>
</gene>
<reference evidence="1" key="1">
    <citation type="submission" date="2021-01" db="EMBL/GenBank/DDBJ databases">
        <title>Modified the classification status of verrucomicrobia.</title>
        <authorList>
            <person name="Feng X."/>
        </authorList>
    </citation>
    <scope>NUCLEOTIDE SEQUENCE</scope>
    <source>
        <strain evidence="1">KCTC 13126</strain>
    </source>
</reference>
<evidence type="ECO:0000313" key="2">
    <source>
        <dbReference type="Proteomes" id="UP000617628"/>
    </source>
</evidence>